<dbReference type="GO" id="GO:0016874">
    <property type="term" value="F:ligase activity"/>
    <property type="evidence" value="ECO:0007669"/>
    <property type="project" value="UniProtKB-KW"/>
</dbReference>
<gene>
    <name evidence="10" type="ORF">HMPREF3216_00375</name>
</gene>
<dbReference type="OrthoDB" id="9759366at2"/>
<proteinExistence type="predicted"/>
<dbReference type="CDD" id="cd05401">
    <property type="entry name" value="NT_GlnE_GlnD_like"/>
    <property type="match status" value="2"/>
</dbReference>
<keyword evidence="6" id="KW-0511">Multifunctional enzyme</keyword>
<feature type="region of interest" description="Disordered" evidence="7">
    <location>
        <begin position="199"/>
        <end position="223"/>
    </location>
</feature>
<dbReference type="PANTHER" id="PTHR30621:SF0">
    <property type="entry name" value="BIFUNCTIONAL GLUTAMINE SYNTHETASE ADENYLYLTRANSFERASE_ADENYLYL-REMOVING ENZYME"/>
    <property type="match status" value="1"/>
</dbReference>
<dbReference type="Gene3D" id="3.30.460.10">
    <property type="entry name" value="Beta Polymerase, domain 2"/>
    <property type="match status" value="2"/>
</dbReference>
<dbReference type="AlphaFoldDB" id="A0A133NQ70"/>
<evidence type="ECO:0000256" key="7">
    <source>
        <dbReference type="SAM" id="MobiDB-lite"/>
    </source>
</evidence>
<protein>
    <submittedName>
        <fullName evidence="10">[glutamate--ammonia-ligase] adenylyltransferase</fullName>
    </submittedName>
</protein>
<sequence>MYSGVMSNQTGNSGAVSGNLIGRFSGALAGDSTQSENQDSSDDKNCDLSYRSLVKAGFARPESARKTIEDVCKNCEDDSLNALKILESIKRVEDPDYAILAFKDICQDQQKVVQKIAQSSNNSLITSPLASLMQVIGASKAFAMLMRTHPCLINAAANDPNHLLHMTLEERVLDLLEAIQAYRATVVSAKDADIKVAESKGNDTASGKATANEEDAVENADKSGDSCSVPISSMGFAQAVYALRERYRQHVAAIMAYDLASADPVELQPDISRKLSDAADAALEAALAIARGQVSGSCCCRFAIIAMGKLGAQEINYVSDIDLIYVAEPSKGVSQDEAIRTACSIAMVLQKVCQSIVIGCTEPPLWQIDTALRPEGKDGPLVRRLESHREYYEKWASSWEFQALLKSRPAAGDVQLGNEYRKMADSFIWKASGREHFVADCQHMRQRVESLIPASQRDLDMKLGRGGLRDVEFTVQMLQLVHGSEDQSLRVKDTLSALNALSAGGYVSRSQAAILAEHYRFERVLEHRQQMWNMQRTHLFPDLGAHGNGGLDRARSISAEELNDNSQIRRLARAVRLTPEELVARFDKARREIRHLHKDIYYRPMLPINAQTDADPIVLSANAARARFASIGFADSKAAQMHVEALTEGLSRAAKIHRILLPAVLKWLGEGQNPDMGLLAFRRLSERFGGKNTYLGFLRDSPSAARRLCHVLSDSRYLGDAMMQSMQSITWLGDDSALSARDRESLDMQTHAMVARYSSSIADFAQSLRALRRQEIERVALAWMCGLIDDDTSMQAMSDVFDAVLDAALQWSMKDSAHKMGLGSSKASIAIIALGRYGGREVNFCSDADMMVVYKPTEDDCSSEVASDSSSDLSHRFAQTTVDVLRNILQGPLTLEPKIMVDLDLRPEGKDGPLVRSLESCEHYYKKWASTWENQALLRARFAAGSKELADALLSGVVNDLRYSAEPLSESQLAEIRKLKARMEAERLPRGVSRDRHLKLGRGGLSDVEWTVQLLQLQYAGKYESLRTVGTMQALKALKESHLIDLEDANVLERCWHMCSAVRNANFLWSGSLERADIIPTDSYSLGGIATYLGYDPNQGRVFENDLMAVMRQCRDVMSRIFYGR</sequence>
<dbReference type="NCBIfam" id="NF010707">
    <property type="entry name" value="PRK14109.1"/>
    <property type="match status" value="1"/>
</dbReference>
<evidence type="ECO:0000259" key="9">
    <source>
        <dbReference type="Pfam" id="PF08335"/>
    </source>
</evidence>
<evidence type="ECO:0000313" key="11">
    <source>
        <dbReference type="Proteomes" id="UP000070558"/>
    </source>
</evidence>
<feature type="domain" description="Glutamate-ammonia ligase adenylyltransferase repeated" evidence="8">
    <location>
        <begin position="707"/>
        <end position="952"/>
    </location>
</feature>
<comment type="caution">
    <text evidence="10">The sequence shown here is derived from an EMBL/GenBank/DDBJ whole genome shotgun (WGS) entry which is preliminary data.</text>
</comment>
<dbReference type="GO" id="GO:0000820">
    <property type="term" value="P:regulation of glutamine family amino acid metabolic process"/>
    <property type="evidence" value="ECO:0007669"/>
    <property type="project" value="TreeGrafter"/>
</dbReference>
<keyword evidence="3" id="KW-0547">Nucleotide-binding</keyword>
<dbReference type="GO" id="GO:0008882">
    <property type="term" value="F:[glutamate-ammonia-ligase] adenylyltransferase activity"/>
    <property type="evidence" value="ECO:0007669"/>
    <property type="project" value="InterPro"/>
</dbReference>
<keyword evidence="1 10" id="KW-0808">Transferase</keyword>
<reference evidence="10 11" key="1">
    <citation type="submission" date="2016-01" db="EMBL/GenBank/DDBJ databases">
        <authorList>
            <person name="Oliw E.H."/>
        </authorList>
    </citation>
    <scope>NUCLEOTIDE SEQUENCE [LARGE SCALE GENOMIC DNA]</scope>
    <source>
        <strain evidence="10 11">GED7760B</strain>
    </source>
</reference>
<evidence type="ECO:0000256" key="2">
    <source>
        <dbReference type="ARBA" id="ARBA00022695"/>
    </source>
</evidence>
<dbReference type="InterPro" id="IPR043519">
    <property type="entry name" value="NT_sf"/>
</dbReference>
<feature type="domain" description="PII-uridylyltransferase/Glutamine-synthetase adenylyltransferase" evidence="9">
    <location>
        <begin position="443"/>
        <end position="542"/>
    </location>
</feature>
<accession>A0A133NQ70</accession>
<evidence type="ECO:0000256" key="5">
    <source>
        <dbReference type="ARBA" id="ARBA00022842"/>
    </source>
</evidence>
<dbReference type="Gene3D" id="1.20.120.330">
    <property type="entry name" value="Nucleotidyltransferases domain 2"/>
    <property type="match status" value="2"/>
</dbReference>
<dbReference type="InterPro" id="IPR005190">
    <property type="entry name" value="GlnE_rpt_dom"/>
</dbReference>
<evidence type="ECO:0000256" key="3">
    <source>
        <dbReference type="ARBA" id="ARBA00022741"/>
    </source>
</evidence>
<evidence type="ECO:0000256" key="6">
    <source>
        <dbReference type="ARBA" id="ARBA00023268"/>
    </source>
</evidence>
<dbReference type="Proteomes" id="UP000070558">
    <property type="component" value="Unassembled WGS sequence"/>
</dbReference>
<dbReference type="Pfam" id="PF03710">
    <property type="entry name" value="GlnE"/>
    <property type="match status" value="2"/>
</dbReference>
<feature type="domain" description="Glutamate-ammonia ligase adenylyltransferase repeated" evidence="8">
    <location>
        <begin position="237"/>
        <end position="419"/>
    </location>
</feature>
<keyword evidence="4" id="KW-0067">ATP-binding</keyword>
<evidence type="ECO:0000256" key="1">
    <source>
        <dbReference type="ARBA" id="ARBA00022679"/>
    </source>
</evidence>
<dbReference type="GO" id="GO:0005524">
    <property type="term" value="F:ATP binding"/>
    <property type="evidence" value="ECO:0007669"/>
    <property type="project" value="UniProtKB-KW"/>
</dbReference>
<feature type="domain" description="PII-uridylyltransferase/Glutamine-synthetase adenylyltransferase" evidence="9">
    <location>
        <begin position="978"/>
        <end position="1121"/>
    </location>
</feature>
<keyword evidence="10" id="KW-0436">Ligase</keyword>
<dbReference type="SUPFAM" id="SSF81301">
    <property type="entry name" value="Nucleotidyltransferase"/>
    <property type="match status" value="2"/>
</dbReference>
<dbReference type="Pfam" id="PF08335">
    <property type="entry name" value="GlnD_UR_UTase"/>
    <property type="match status" value="2"/>
</dbReference>
<dbReference type="InterPro" id="IPR013546">
    <property type="entry name" value="PII_UdlTrfase/GS_AdlTrfase"/>
</dbReference>
<keyword evidence="5" id="KW-0460">Magnesium</keyword>
<evidence type="ECO:0000256" key="4">
    <source>
        <dbReference type="ARBA" id="ARBA00022840"/>
    </source>
</evidence>
<keyword evidence="2 10" id="KW-0548">Nucleotidyltransferase</keyword>
<organism evidence="10 11">
    <name type="scientific">Gardnerella vaginalis</name>
    <dbReference type="NCBI Taxonomy" id="2702"/>
    <lineage>
        <taxon>Bacteria</taxon>
        <taxon>Bacillati</taxon>
        <taxon>Actinomycetota</taxon>
        <taxon>Actinomycetes</taxon>
        <taxon>Bifidobacteriales</taxon>
        <taxon>Bifidobacteriaceae</taxon>
        <taxon>Gardnerella</taxon>
    </lineage>
</organism>
<dbReference type="PANTHER" id="PTHR30621">
    <property type="entry name" value="GLUTAMINE SYNTHETASE ADENYLYLTRANSFERASE"/>
    <property type="match status" value="1"/>
</dbReference>
<dbReference type="EMBL" id="LRQA01000029">
    <property type="protein sequence ID" value="KXA18445.1"/>
    <property type="molecule type" value="Genomic_DNA"/>
</dbReference>
<dbReference type="PATRIC" id="fig|2702.99.peg.369"/>
<evidence type="ECO:0000259" key="8">
    <source>
        <dbReference type="Pfam" id="PF03710"/>
    </source>
</evidence>
<dbReference type="InterPro" id="IPR023057">
    <property type="entry name" value="GlnE"/>
</dbReference>
<name>A0A133NQ70_GARVA</name>
<dbReference type="SUPFAM" id="SSF81593">
    <property type="entry name" value="Nucleotidyltransferase substrate binding subunit/domain"/>
    <property type="match status" value="2"/>
</dbReference>
<dbReference type="GO" id="GO:0005829">
    <property type="term" value="C:cytosol"/>
    <property type="evidence" value="ECO:0007669"/>
    <property type="project" value="TreeGrafter"/>
</dbReference>
<evidence type="ECO:0000313" key="10">
    <source>
        <dbReference type="EMBL" id="KXA18445.1"/>
    </source>
</evidence>